<evidence type="ECO:0000313" key="2">
    <source>
        <dbReference type="Proteomes" id="UP000828390"/>
    </source>
</evidence>
<accession>A0A9D4MGC9</accession>
<dbReference type="AlphaFoldDB" id="A0A9D4MGC9"/>
<keyword evidence="2" id="KW-1185">Reference proteome</keyword>
<evidence type="ECO:0000313" key="1">
    <source>
        <dbReference type="EMBL" id="KAH3874872.1"/>
    </source>
</evidence>
<dbReference type="EMBL" id="JAIWYP010000002">
    <property type="protein sequence ID" value="KAH3874872.1"/>
    <property type="molecule type" value="Genomic_DNA"/>
</dbReference>
<organism evidence="1 2">
    <name type="scientific">Dreissena polymorpha</name>
    <name type="common">Zebra mussel</name>
    <name type="synonym">Mytilus polymorpha</name>
    <dbReference type="NCBI Taxonomy" id="45954"/>
    <lineage>
        <taxon>Eukaryota</taxon>
        <taxon>Metazoa</taxon>
        <taxon>Spiralia</taxon>
        <taxon>Lophotrochozoa</taxon>
        <taxon>Mollusca</taxon>
        <taxon>Bivalvia</taxon>
        <taxon>Autobranchia</taxon>
        <taxon>Heteroconchia</taxon>
        <taxon>Euheterodonta</taxon>
        <taxon>Imparidentia</taxon>
        <taxon>Neoheterodontei</taxon>
        <taxon>Myida</taxon>
        <taxon>Dreissenoidea</taxon>
        <taxon>Dreissenidae</taxon>
        <taxon>Dreissena</taxon>
    </lineage>
</organism>
<gene>
    <name evidence="1" type="ORF">DPMN_038127</name>
</gene>
<dbReference type="Proteomes" id="UP000828390">
    <property type="component" value="Unassembled WGS sequence"/>
</dbReference>
<proteinExistence type="predicted"/>
<reference evidence="1" key="2">
    <citation type="submission" date="2020-11" db="EMBL/GenBank/DDBJ databases">
        <authorList>
            <person name="McCartney M.A."/>
            <person name="Auch B."/>
            <person name="Kono T."/>
            <person name="Mallez S."/>
            <person name="Becker A."/>
            <person name="Gohl D.M."/>
            <person name="Silverstein K.A.T."/>
            <person name="Koren S."/>
            <person name="Bechman K.B."/>
            <person name="Herman A."/>
            <person name="Abrahante J.E."/>
            <person name="Garbe J."/>
        </authorList>
    </citation>
    <scope>NUCLEOTIDE SEQUENCE</scope>
    <source>
        <strain evidence="1">Duluth1</strain>
        <tissue evidence="1">Whole animal</tissue>
    </source>
</reference>
<reference evidence="1" key="1">
    <citation type="journal article" date="2019" name="bioRxiv">
        <title>The Genome of the Zebra Mussel, Dreissena polymorpha: A Resource for Invasive Species Research.</title>
        <authorList>
            <person name="McCartney M.A."/>
            <person name="Auch B."/>
            <person name="Kono T."/>
            <person name="Mallez S."/>
            <person name="Zhang Y."/>
            <person name="Obille A."/>
            <person name="Becker A."/>
            <person name="Abrahante J.E."/>
            <person name="Garbe J."/>
            <person name="Badalamenti J.P."/>
            <person name="Herman A."/>
            <person name="Mangelson H."/>
            <person name="Liachko I."/>
            <person name="Sullivan S."/>
            <person name="Sone E.D."/>
            <person name="Koren S."/>
            <person name="Silverstein K.A.T."/>
            <person name="Beckman K.B."/>
            <person name="Gohl D.M."/>
        </authorList>
    </citation>
    <scope>NUCLEOTIDE SEQUENCE</scope>
    <source>
        <strain evidence="1">Duluth1</strain>
        <tissue evidence="1">Whole animal</tissue>
    </source>
</reference>
<name>A0A9D4MGC9_DREPO</name>
<sequence>MIAKAIAAIAKLSRLLTSSLISFATKLSPSSFPFYSTAVRPGPLTRTQNAGYGHFNIKTNAYVRNLTTTLA</sequence>
<comment type="caution">
    <text evidence="1">The sequence shown here is derived from an EMBL/GenBank/DDBJ whole genome shotgun (WGS) entry which is preliminary data.</text>
</comment>
<protein>
    <submittedName>
        <fullName evidence="1">Uncharacterized protein</fullName>
    </submittedName>
</protein>